<protein>
    <recommendedName>
        <fullName evidence="3">Serine/threonine protein kinase</fullName>
    </recommendedName>
</protein>
<evidence type="ECO:0000313" key="2">
    <source>
        <dbReference type="Proteomes" id="UP001207654"/>
    </source>
</evidence>
<accession>A0ABT4A217</accession>
<dbReference type="Proteomes" id="UP001207654">
    <property type="component" value="Unassembled WGS sequence"/>
</dbReference>
<reference evidence="1 2" key="1">
    <citation type="submission" date="2022-11" db="EMBL/GenBank/DDBJ databases">
        <title>Minimal conservation of predation-associated metabolite biosynthetic gene clusters underscores biosynthetic potential of Myxococcota including descriptions for ten novel species: Archangium lansinium sp. nov., Myxococcus landrumus sp. nov., Nannocystis bai.</title>
        <authorList>
            <person name="Ahearne A."/>
            <person name="Stevens C."/>
            <person name="Phillips K."/>
        </authorList>
    </citation>
    <scope>NUCLEOTIDE SEQUENCE [LARGE SCALE GENOMIC DNA]</scope>
    <source>
        <strain evidence="1 2">MIWBW</strain>
    </source>
</reference>
<evidence type="ECO:0008006" key="3">
    <source>
        <dbReference type="Google" id="ProtNLM"/>
    </source>
</evidence>
<dbReference type="RefSeq" id="WP_267534609.1">
    <property type="nucleotide sequence ID" value="NZ_JAPNKA010000001.1"/>
</dbReference>
<sequence length="80" mass="8643">MCSSVDRRGVSVVYAYFGRASLHLVVPRDRTIELSANGQVLSPTSSAGRHVTFSLPQGIYDVAVKDKARRGVRVLLAAGR</sequence>
<evidence type="ECO:0000313" key="1">
    <source>
        <dbReference type="EMBL" id="MCY1075692.1"/>
    </source>
</evidence>
<comment type="caution">
    <text evidence="1">The sequence shown here is derived from an EMBL/GenBank/DDBJ whole genome shotgun (WGS) entry which is preliminary data.</text>
</comment>
<proteinExistence type="predicted"/>
<organism evidence="1 2">
    <name type="scientific">Archangium lansingense</name>
    <dbReference type="NCBI Taxonomy" id="2995310"/>
    <lineage>
        <taxon>Bacteria</taxon>
        <taxon>Pseudomonadati</taxon>
        <taxon>Myxococcota</taxon>
        <taxon>Myxococcia</taxon>
        <taxon>Myxococcales</taxon>
        <taxon>Cystobacterineae</taxon>
        <taxon>Archangiaceae</taxon>
        <taxon>Archangium</taxon>
    </lineage>
</organism>
<dbReference type="EMBL" id="JAPNKA010000001">
    <property type="protein sequence ID" value="MCY1075692.1"/>
    <property type="molecule type" value="Genomic_DNA"/>
</dbReference>
<name>A0ABT4A217_9BACT</name>
<gene>
    <name evidence="1" type="ORF">OV287_14525</name>
</gene>
<keyword evidence="2" id="KW-1185">Reference proteome</keyword>